<dbReference type="InterPro" id="IPR009057">
    <property type="entry name" value="Homeodomain-like_sf"/>
</dbReference>
<dbReference type="GO" id="GO:0005634">
    <property type="term" value="C:nucleus"/>
    <property type="evidence" value="ECO:0007669"/>
    <property type="project" value="UniProtKB-SubCell"/>
</dbReference>
<gene>
    <name evidence="3" type="primary">NCL1_36616</name>
    <name evidence="3" type="ORF">NPIL_289741</name>
</gene>
<accession>A0A8X6U949</accession>
<feature type="domain" description="SANT" evidence="2">
    <location>
        <begin position="72"/>
        <end position="130"/>
    </location>
</feature>
<dbReference type="Proteomes" id="UP000887013">
    <property type="component" value="Unassembled WGS sequence"/>
</dbReference>
<keyword evidence="4" id="KW-1185">Reference proteome</keyword>
<comment type="subcellular location">
    <subcellularLocation>
        <location evidence="1">Nucleus</location>
    </subcellularLocation>
</comment>
<protein>
    <recommendedName>
        <fullName evidence="2">SANT domain-containing protein</fullName>
    </recommendedName>
</protein>
<proteinExistence type="predicted"/>
<evidence type="ECO:0000313" key="4">
    <source>
        <dbReference type="Proteomes" id="UP000887013"/>
    </source>
</evidence>
<dbReference type="Gene3D" id="1.20.58.1880">
    <property type="match status" value="1"/>
</dbReference>
<dbReference type="EMBL" id="BMAW01119992">
    <property type="protein sequence ID" value="GFT87270.1"/>
    <property type="molecule type" value="Genomic_DNA"/>
</dbReference>
<sequence>MKNAGKPEKERRKYRCPYAVRANQKRPISGSTYTVRANCLKVWDISRISAMSRKALIDSLSKLMRTKGGRFREKSGWTDRELLSLATALQKYGFSDLKKVSEFIGTKNENAVKDCIQYYVNRMRIKKRENFKKENGNDSKFPRHSWQVTRREQIVNWPSARKWKKIMEHQMPFRSLKQDYSRMIIKNLCERFYEEAEESDNPQMLNVKSVYKFMLDCISGNVPGQLGPMESAYVLVMINLMKEMVRSNDFQEEFKFIQNFEKATEFVPIEAKDEFRKNATTDDPNVVPIPLDLHENLMRHHQVVDSFNPMGVPLWLLEKEQKFLGHLMQKISSSAQSSSQSTQE</sequence>
<dbReference type="InterPro" id="IPR001005">
    <property type="entry name" value="SANT/Myb"/>
</dbReference>
<dbReference type="InterPro" id="IPR017884">
    <property type="entry name" value="SANT_dom"/>
</dbReference>
<reference evidence="3" key="1">
    <citation type="submission" date="2020-08" db="EMBL/GenBank/DDBJ databases">
        <title>Multicomponent nature underlies the extraordinary mechanical properties of spider dragline silk.</title>
        <authorList>
            <person name="Kono N."/>
            <person name="Nakamura H."/>
            <person name="Mori M."/>
            <person name="Yoshida Y."/>
            <person name="Ohtoshi R."/>
            <person name="Malay A.D."/>
            <person name="Moran D.A.P."/>
            <person name="Tomita M."/>
            <person name="Numata K."/>
            <person name="Arakawa K."/>
        </authorList>
    </citation>
    <scope>NUCLEOTIDE SEQUENCE</scope>
</reference>
<dbReference type="CDD" id="cd00167">
    <property type="entry name" value="SANT"/>
    <property type="match status" value="1"/>
</dbReference>
<dbReference type="OrthoDB" id="6422197at2759"/>
<dbReference type="PROSITE" id="PS51293">
    <property type="entry name" value="SANT"/>
    <property type="match status" value="1"/>
</dbReference>
<organism evidence="3 4">
    <name type="scientific">Nephila pilipes</name>
    <name type="common">Giant wood spider</name>
    <name type="synonym">Nephila maculata</name>
    <dbReference type="NCBI Taxonomy" id="299642"/>
    <lineage>
        <taxon>Eukaryota</taxon>
        <taxon>Metazoa</taxon>
        <taxon>Ecdysozoa</taxon>
        <taxon>Arthropoda</taxon>
        <taxon>Chelicerata</taxon>
        <taxon>Arachnida</taxon>
        <taxon>Araneae</taxon>
        <taxon>Araneomorphae</taxon>
        <taxon>Entelegynae</taxon>
        <taxon>Araneoidea</taxon>
        <taxon>Nephilidae</taxon>
        <taxon>Nephila</taxon>
    </lineage>
</organism>
<comment type="caution">
    <text evidence="3">The sequence shown here is derived from an EMBL/GenBank/DDBJ whole genome shotgun (WGS) entry which is preliminary data.</text>
</comment>
<dbReference type="SUPFAM" id="SSF46689">
    <property type="entry name" value="Homeodomain-like"/>
    <property type="match status" value="1"/>
</dbReference>
<evidence type="ECO:0000259" key="2">
    <source>
        <dbReference type="PROSITE" id="PS51293"/>
    </source>
</evidence>
<name>A0A8X6U949_NEPPI</name>
<evidence type="ECO:0000256" key="1">
    <source>
        <dbReference type="ARBA" id="ARBA00004123"/>
    </source>
</evidence>
<evidence type="ECO:0000313" key="3">
    <source>
        <dbReference type="EMBL" id="GFT87270.1"/>
    </source>
</evidence>
<dbReference type="AlphaFoldDB" id="A0A8X6U949"/>
<dbReference type="SMART" id="SM00717">
    <property type="entry name" value="SANT"/>
    <property type="match status" value="1"/>
</dbReference>